<sequence>MPYVISLSTKYPDNCSATREGHDPSSVDPRNISNGGYTGLSKYSEFKQGGREEERKRGRGEERRGENKKRGRGSRTYKHLEQLRTDTADTAQLVKSLGNGLGLRHTVVVEYAESKSILEHSRGEQGDFELRRVYLLEMNDGIRYFVNLNGKGGCWKLVESVSDPGFRRTDPRKVNKTKITLHSVPRSRDAPETVCRMKTQ</sequence>
<evidence type="ECO:0000313" key="2">
    <source>
        <dbReference type="EMBL" id="EPE31502.1"/>
    </source>
</evidence>
<feature type="compositionally biased region" description="Polar residues" evidence="1">
    <location>
        <begin position="1"/>
        <end position="17"/>
    </location>
</feature>
<dbReference type="EMBL" id="KE145361">
    <property type="protein sequence ID" value="EPE31502.1"/>
    <property type="molecule type" value="Genomic_DNA"/>
</dbReference>
<keyword evidence="3" id="KW-1185">Reference proteome</keyword>
<reference evidence="2 3" key="1">
    <citation type="journal article" date="2013" name="BMC Genomics">
        <title>Genomics-driven discovery of the pneumocandin biosynthetic gene cluster in the fungus Glarea lozoyensis.</title>
        <authorList>
            <person name="Chen L."/>
            <person name="Yue Q."/>
            <person name="Zhang X."/>
            <person name="Xiang M."/>
            <person name="Wang C."/>
            <person name="Li S."/>
            <person name="Che Y."/>
            <person name="Ortiz-Lopez F.J."/>
            <person name="Bills G.F."/>
            <person name="Liu X."/>
            <person name="An Z."/>
        </authorList>
    </citation>
    <scope>NUCLEOTIDE SEQUENCE [LARGE SCALE GENOMIC DNA]</scope>
    <source>
        <strain evidence="3">ATCC 20868 / MF5171</strain>
    </source>
</reference>
<feature type="region of interest" description="Disordered" evidence="1">
    <location>
        <begin position="1"/>
        <end position="76"/>
    </location>
</feature>
<dbReference type="AlphaFoldDB" id="S3CYZ4"/>
<organism evidence="2 3">
    <name type="scientific">Glarea lozoyensis (strain ATCC 20868 / MF5171)</name>
    <dbReference type="NCBI Taxonomy" id="1116229"/>
    <lineage>
        <taxon>Eukaryota</taxon>
        <taxon>Fungi</taxon>
        <taxon>Dikarya</taxon>
        <taxon>Ascomycota</taxon>
        <taxon>Pezizomycotina</taxon>
        <taxon>Leotiomycetes</taxon>
        <taxon>Helotiales</taxon>
        <taxon>Helotiaceae</taxon>
        <taxon>Glarea</taxon>
    </lineage>
</organism>
<dbReference type="GeneID" id="19471299"/>
<gene>
    <name evidence="2" type="ORF">GLAREA_12258</name>
</gene>
<feature type="compositionally biased region" description="Basic and acidic residues" evidence="1">
    <location>
        <begin position="44"/>
        <end position="65"/>
    </location>
</feature>
<dbReference type="Proteomes" id="UP000016922">
    <property type="component" value="Unassembled WGS sequence"/>
</dbReference>
<dbReference type="RefSeq" id="XP_008081231.1">
    <property type="nucleotide sequence ID" value="XM_008083040.1"/>
</dbReference>
<dbReference type="HOGENOM" id="CLU_1366363_0_0_1"/>
<accession>S3CYZ4</accession>
<feature type="compositionally biased region" description="Basic residues" evidence="1">
    <location>
        <begin position="66"/>
        <end position="76"/>
    </location>
</feature>
<proteinExistence type="predicted"/>
<protein>
    <submittedName>
        <fullName evidence="2">Uncharacterized protein</fullName>
    </submittedName>
</protein>
<name>S3CYZ4_GLAL2</name>
<evidence type="ECO:0000313" key="3">
    <source>
        <dbReference type="Proteomes" id="UP000016922"/>
    </source>
</evidence>
<dbReference type="KEGG" id="glz:GLAREA_12258"/>
<evidence type="ECO:0000256" key="1">
    <source>
        <dbReference type="SAM" id="MobiDB-lite"/>
    </source>
</evidence>